<dbReference type="Gene3D" id="1.10.287.950">
    <property type="entry name" value="Methyl-accepting chemotaxis protein"/>
    <property type="match status" value="1"/>
</dbReference>
<feature type="domain" description="Methyl-accepting transducer" evidence="6">
    <location>
        <begin position="268"/>
        <end position="504"/>
    </location>
</feature>
<evidence type="ECO:0000256" key="3">
    <source>
        <dbReference type="ARBA" id="ARBA00029447"/>
    </source>
</evidence>
<dbReference type="HOGENOM" id="CLU_000445_107_27_6"/>
<dbReference type="Pfam" id="PF00015">
    <property type="entry name" value="MCPsignal"/>
    <property type="match status" value="1"/>
</dbReference>
<dbReference type="PANTHER" id="PTHR32089:SF112">
    <property type="entry name" value="LYSOZYME-LIKE PROTEIN-RELATED"/>
    <property type="match status" value="1"/>
</dbReference>
<keyword evidence="5" id="KW-0472">Membrane</keyword>
<dbReference type="InterPro" id="IPR004089">
    <property type="entry name" value="MCPsignal_dom"/>
</dbReference>
<dbReference type="GO" id="GO:0016020">
    <property type="term" value="C:membrane"/>
    <property type="evidence" value="ECO:0007669"/>
    <property type="project" value="UniProtKB-SubCell"/>
</dbReference>
<dbReference type="PRINTS" id="PR00260">
    <property type="entry name" value="CHEMTRNSDUCR"/>
</dbReference>
<organism evidence="8 9">
    <name type="scientific">Reinekea blandensis MED297</name>
    <dbReference type="NCBI Taxonomy" id="314283"/>
    <lineage>
        <taxon>Bacteria</taxon>
        <taxon>Pseudomonadati</taxon>
        <taxon>Pseudomonadota</taxon>
        <taxon>Gammaproteobacteria</taxon>
        <taxon>Oceanospirillales</taxon>
        <taxon>Saccharospirillaceae</taxon>
        <taxon>Reinekea</taxon>
    </lineage>
</organism>
<evidence type="ECO:0000256" key="4">
    <source>
        <dbReference type="PROSITE-ProRule" id="PRU00284"/>
    </source>
</evidence>
<dbReference type="RefSeq" id="WP_008045691.1">
    <property type="nucleotide sequence ID" value="NZ_CH724152.1"/>
</dbReference>
<dbReference type="PROSITE" id="PS50885">
    <property type="entry name" value="HAMP"/>
    <property type="match status" value="1"/>
</dbReference>
<dbReference type="OrthoDB" id="9760371at2"/>
<dbReference type="InterPro" id="IPR003660">
    <property type="entry name" value="HAMP_dom"/>
</dbReference>
<dbReference type="InterPro" id="IPR004090">
    <property type="entry name" value="Chemotax_Me-accpt_rcpt"/>
</dbReference>
<feature type="domain" description="HAMP" evidence="7">
    <location>
        <begin position="228"/>
        <end position="263"/>
    </location>
</feature>
<dbReference type="SMART" id="SM00283">
    <property type="entry name" value="MA"/>
    <property type="match status" value="1"/>
</dbReference>
<keyword evidence="5" id="KW-0812">Transmembrane</keyword>
<dbReference type="STRING" id="314283.MED297_08126"/>
<dbReference type="Pfam" id="PF12729">
    <property type="entry name" value="4HB_MCP_1"/>
    <property type="match status" value="1"/>
</dbReference>
<dbReference type="InterPro" id="IPR024478">
    <property type="entry name" value="HlyB_4HB_MCP"/>
</dbReference>
<dbReference type="CDD" id="cd06225">
    <property type="entry name" value="HAMP"/>
    <property type="match status" value="1"/>
</dbReference>
<reference evidence="8 9" key="1">
    <citation type="submission" date="2006-02" db="EMBL/GenBank/DDBJ databases">
        <authorList>
            <person name="Pinhassi J."/>
            <person name="Pedros-Alio C."/>
            <person name="Ferriera S."/>
            <person name="Johnson J."/>
            <person name="Kravitz S."/>
            <person name="Halpern A."/>
            <person name="Remington K."/>
            <person name="Beeson K."/>
            <person name="Tran B."/>
            <person name="Rogers Y.-H."/>
            <person name="Friedman R."/>
            <person name="Venter J.C."/>
        </authorList>
    </citation>
    <scope>NUCLEOTIDE SEQUENCE [LARGE SCALE GENOMIC DNA]</scope>
    <source>
        <strain evidence="8 9">MED297</strain>
    </source>
</reference>
<keyword evidence="5" id="KW-1133">Transmembrane helix</keyword>
<dbReference type="PROSITE" id="PS50111">
    <property type="entry name" value="CHEMOTAXIS_TRANSDUC_2"/>
    <property type="match status" value="1"/>
</dbReference>
<feature type="transmembrane region" description="Helical" evidence="5">
    <location>
        <begin position="189"/>
        <end position="207"/>
    </location>
</feature>
<evidence type="ECO:0000259" key="6">
    <source>
        <dbReference type="PROSITE" id="PS50111"/>
    </source>
</evidence>
<dbReference type="PANTHER" id="PTHR32089">
    <property type="entry name" value="METHYL-ACCEPTING CHEMOTAXIS PROTEIN MCPB"/>
    <property type="match status" value="1"/>
</dbReference>
<evidence type="ECO:0000259" key="7">
    <source>
        <dbReference type="PROSITE" id="PS50885"/>
    </source>
</evidence>
<dbReference type="AlphaFoldDB" id="A4BCV8"/>
<dbReference type="FunFam" id="1.10.287.950:FF:000001">
    <property type="entry name" value="Methyl-accepting chemotaxis sensory transducer"/>
    <property type="match status" value="1"/>
</dbReference>
<name>A4BCV8_9GAMM</name>
<evidence type="ECO:0000313" key="8">
    <source>
        <dbReference type="EMBL" id="EAR10040.1"/>
    </source>
</evidence>
<gene>
    <name evidence="8" type="ORF">MED297_08126</name>
</gene>
<accession>A4BCV8</accession>
<dbReference type="SUPFAM" id="SSF58104">
    <property type="entry name" value="Methyl-accepting chemotaxis protein (MCP) signaling domain"/>
    <property type="match status" value="1"/>
</dbReference>
<evidence type="ECO:0000256" key="2">
    <source>
        <dbReference type="ARBA" id="ARBA00023224"/>
    </source>
</evidence>
<dbReference type="GO" id="GO:0004888">
    <property type="term" value="F:transmembrane signaling receptor activity"/>
    <property type="evidence" value="ECO:0007669"/>
    <property type="project" value="InterPro"/>
</dbReference>
<keyword evidence="2 4" id="KW-0807">Transducer</keyword>
<feature type="transmembrane region" description="Helical" evidence="5">
    <location>
        <begin position="12"/>
        <end position="32"/>
    </location>
</feature>
<dbReference type="GO" id="GO:0007165">
    <property type="term" value="P:signal transduction"/>
    <property type="evidence" value="ECO:0007669"/>
    <property type="project" value="UniProtKB-KW"/>
</dbReference>
<dbReference type="CDD" id="cd11386">
    <property type="entry name" value="MCP_signal"/>
    <property type="match status" value="1"/>
</dbReference>
<dbReference type="GO" id="GO:0006935">
    <property type="term" value="P:chemotaxis"/>
    <property type="evidence" value="ECO:0007669"/>
    <property type="project" value="InterPro"/>
</dbReference>
<dbReference type="EMBL" id="AAOE01000006">
    <property type="protein sequence ID" value="EAR10040.1"/>
    <property type="molecule type" value="Genomic_DNA"/>
</dbReference>
<dbReference type="Proteomes" id="UP000005953">
    <property type="component" value="Unassembled WGS sequence"/>
</dbReference>
<evidence type="ECO:0000256" key="1">
    <source>
        <dbReference type="ARBA" id="ARBA00004370"/>
    </source>
</evidence>
<comment type="similarity">
    <text evidence="3">Belongs to the methyl-accepting chemotaxis (MCP) protein family.</text>
</comment>
<proteinExistence type="inferred from homology"/>
<dbReference type="Pfam" id="PF00672">
    <property type="entry name" value="HAMP"/>
    <property type="match status" value="1"/>
</dbReference>
<comment type="subcellular location">
    <subcellularLocation>
        <location evidence="1">Membrane</location>
    </subcellularLocation>
</comment>
<keyword evidence="9" id="KW-1185">Reference proteome</keyword>
<evidence type="ECO:0000256" key="5">
    <source>
        <dbReference type="SAM" id="Phobius"/>
    </source>
</evidence>
<comment type="caution">
    <text evidence="8">The sequence shown here is derived from an EMBL/GenBank/DDBJ whole genome shotgun (WGS) entry which is preliminary data.</text>
</comment>
<protein>
    <submittedName>
        <fullName evidence="8">Probable chemotaxis transducer</fullName>
    </submittedName>
</protein>
<evidence type="ECO:0000313" key="9">
    <source>
        <dbReference type="Proteomes" id="UP000005953"/>
    </source>
</evidence>
<sequence>MNLNSIRTKYTTGFIVIAAIMAISGLFSFNLIRTLSEANVEFSQKFNPAISAVLNADRDLYQAREAVLITLLEPESAGDLFSTYKENAQQAYDRMYAYRDFLIDHPDVIQVIEGFDDAYNEWKSVSTEVFNLVASGNLEQAKALSKGASSEAFEQVREFYNVAGEAADARGLEMGAEVTTLAERRSTNVLVFLLFTFVLTVGAGYYAPRKMSSAITKLTFELKGLNGGDGDLTRRIRSQRKDEIKDLADEIDTMFDGLVDLIKGVADRSTLMTENVGEMGVSAEKVQASSREQQESIDMIVTAVNEMSVAIKEVAQYAQTTASDIGEVNSLCEEGKGVTVDSVNQIQTVSTVVREASSSIEDLSASSDQIASVLDVIRGIAEQTNLLALNAAIEAARAGEQGRGFAVVADEVRTLASKTQASTDDIQKMIESLQKGVAGTVKAIENGLTAVSASVEKTESTMASLEQIVEAAQRVESAAMQIATSTEEQSQVAEDVNTNLVRLSDLGSTSFELASSNSERAQIVSQAANELHSSVSRFKLVD</sequence>